<keyword evidence="3" id="KW-1185">Reference proteome</keyword>
<name>A0AAV9ZX69_9AGAR</name>
<evidence type="ECO:0000256" key="1">
    <source>
        <dbReference type="SAM" id="MobiDB-lite"/>
    </source>
</evidence>
<feature type="region of interest" description="Disordered" evidence="1">
    <location>
        <begin position="54"/>
        <end position="74"/>
    </location>
</feature>
<accession>A0AAV9ZX69</accession>
<dbReference type="AlphaFoldDB" id="A0AAV9ZX69"/>
<dbReference type="Proteomes" id="UP001362999">
    <property type="component" value="Unassembled WGS sequence"/>
</dbReference>
<gene>
    <name evidence="2" type="ORF">R3P38DRAFT_2800842</name>
</gene>
<dbReference type="EMBL" id="JAWWNJ010000102">
    <property type="protein sequence ID" value="KAK6995666.1"/>
    <property type="molecule type" value="Genomic_DNA"/>
</dbReference>
<comment type="caution">
    <text evidence="2">The sequence shown here is derived from an EMBL/GenBank/DDBJ whole genome shotgun (WGS) entry which is preliminary data.</text>
</comment>
<sequence length="215" mass="23599">MTVWVLRVCRSLASASSFTRIKVLPKCMFFSPRLSTGIPNTVIQLKAKHSLLPEAAPHSSKNPPLQDLPLNNGARRLPPPPSLSGCVTKNNVFSVIKLLLRSRFRCYDQTIALAIPLGHHLTQIYVRSLKVKQLSGWCPLLFVLAAVVDPAEDASSPPPLPNKAITKRQLESLSGSSCSPLLVAPPFNGHAHQYTQLLQKYRTLKNVSSQTSGFE</sequence>
<evidence type="ECO:0000313" key="2">
    <source>
        <dbReference type="EMBL" id="KAK6995666.1"/>
    </source>
</evidence>
<reference evidence="2 3" key="1">
    <citation type="journal article" date="2024" name="J Genomics">
        <title>Draft genome sequencing and assembly of Favolaschia claudopus CIRM-BRFM 2984 isolated from oak limbs.</title>
        <authorList>
            <person name="Navarro D."/>
            <person name="Drula E."/>
            <person name="Chaduli D."/>
            <person name="Cazenave R."/>
            <person name="Ahrendt S."/>
            <person name="Wang J."/>
            <person name="Lipzen A."/>
            <person name="Daum C."/>
            <person name="Barry K."/>
            <person name="Grigoriev I.V."/>
            <person name="Favel A."/>
            <person name="Rosso M.N."/>
            <person name="Martin F."/>
        </authorList>
    </citation>
    <scope>NUCLEOTIDE SEQUENCE [LARGE SCALE GENOMIC DNA]</scope>
    <source>
        <strain evidence="2 3">CIRM-BRFM 2984</strain>
    </source>
</reference>
<evidence type="ECO:0000313" key="3">
    <source>
        <dbReference type="Proteomes" id="UP001362999"/>
    </source>
</evidence>
<proteinExistence type="predicted"/>
<organism evidence="2 3">
    <name type="scientific">Favolaschia claudopus</name>
    <dbReference type="NCBI Taxonomy" id="2862362"/>
    <lineage>
        <taxon>Eukaryota</taxon>
        <taxon>Fungi</taxon>
        <taxon>Dikarya</taxon>
        <taxon>Basidiomycota</taxon>
        <taxon>Agaricomycotina</taxon>
        <taxon>Agaricomycetes</taxon>
        <taxon>Agaricomycetidae</taxon>
        <taxon>Agaricales</taxon>
        <taxon>Marasmiineae</taxon>
        <taxon>Mycenaceae</taxon>
        <taxon>Favolaschia</taxon>
    </lineage>
</organism>
<protein>
    <submittedName>
        <fullName evidence="2">Uncharacterized protein</fullName>
    </submittedName>
</protein>